<evidence type="ECO:0000313" key="3">
    <source>
        <dbReference type="Proteomes" id="UP001420932"/>
    </source>
</evidence>
<reference evidence="2 3" key="1">
    <citation type="submission" date="2024-01" db="EMBL/GenBank/DDBJ databases">
        <title>Genome assemblies of Stephania.</title>
        <authorList>
            <person name="Yang L."/>
        </authorList>
    </citation>
    <scope>NUCLEOTIDE SEQUENCE [LARGE SCALE GENOMIC DNA]</scope>
    <source>
        <strain evidence="2">YNDBR</strain>
        <tissue evidence="2">Leaf</tissue>
    </source>
</reference>
<sequence length="121" mass="13611">MAIIEEAHRPPQGGVKRKLDQTSEDRDQFSSREIAERVDSLLKYIIDGDAVPALVMHHKAAPCLREEEDDDGLRLRPLEHEVGILAANCLSLCFIWVLLSSKVLGYLLSRASDLRLGQKFD</sequence>
<accession>A0AAP0HFR7</accession>
<proteinExistence type="predicted"/>
<comment type="caution">
    <text evidence="2">The sequence shown here is derived from an EMBL/GenBank/DDBJ whole genome shotgun (WGS) entry which is preliminary data.</text>
</comment>
<keyword evidence="3" id="KW-1185">Reference proteome</keyword>
<dbReference type="EMBL" id="JBBNAF010000013">
    <property type="protein sequence ID" value="KAK9086743.1"/>
    <property type="molecule type" value="Genomic_DNA"/>
</dbReference>
<feature type="region of interest" description="Disordered" evidence="1">
    <location>
        <begin position="1"/>
        <end position="30"/>
    </location>
</feature>
<organism evidence="2 3">
    <name type="scientific">Stephania yunnanensis</name>
    <dbReference type="NCBI Taxonomy" id="152371"/>
    <lineage>
        <taxon>Eukaryota</taxon>
        <taxon>Viridiplantae</taxon>
        <taxon>Streptophyta</taxon>
        <taxon>Embryophyta</taxon>
        <taxon>Tracheophyta</taxon>
        <taxon>Spermatophyta</taxon>
        <taxon>Magnoliopsida</taxon>
        <taxon>Ranunculales</taxon>
        <taxon>Menispermaceae</taxon>
        <taxon>Menispermoideae</taxon>
        <taxon>Cissampelideae</taxon>
        <taxon>Stephania</taxon>
    </lineage>
</organism>
<dbReference type="AlphaFoldDB" id="A0AAP0HFR7"/>
<evidence type="ECO:0000313" key="2">
    <source>
        <dbReference type="EMBL" id="KAK9086743.1"/>
    </source>
</evidence>
<gene>
    <name evidence="2" type="ORF">Syun_029137</name>
</gene>
<protein>
    <submittedName>
        <fullName evidence="2">Uncharacterized protein</fullName>
    </submittedName>
</protein>
<feature type="compositionally biased region" description="Basic and acidic residues" evidence="1">
    <location>
        <begin position="17"/>
        <end position="30"/>
    </location>
</feature>
<name>A0AAP0HFR7_9MAGN</name>
<evidence type="ECO:0000256" key="1">
    <source>
        <dbReference type="SAM" id="MobiDB-lite"/>
    </source>
</evidence>
<dbReference type="Proteomes" id="UP001420932">
    <property type="component" value="Unassembled WGS sequence"/>
</dbReference>